<dbReference type="AlphaFoldDB" id="A0A2M9G0V6"/>
<evidence type="ECO:0000313" key="3">
    <source>
        <dbReference type="EMBL" id="PJK30709.1"/>
    </source>
</evidence>
<evidence type="ECO:0000313" key="4">
    <source>
        <dbReference type="Proteomes" id="UP000229498"/>
    </source>
</evidence>
<dbReference type="Pfam" id="PF10123">
    <property type="entry name" value="Mu-like_Pro"/>
    <property type="match status" value="1"/>
</dbReference>
<comment type="caution">
    <text evidence="1">The sequence shown here is derived from an EMBL/GenBank/DDBJ whole genome shotgun (WGS) entry which is preliminary data.</text>
</comment>
<gene>
    <name evidence="3" type="ORF">CVT23_04900</name>
    <name evidence="2" type="ORF">CVT23_05950</name>
    <name evidence="1" type="ORF">CVT23_12045</name>
</gene>
<dbReference type="PIRSF" id="PIRSF016624">
    <property type="entry name" value="Mu_prophg_I"/>
    <property type="match status" value="1"/>
</dbReference>
<organism evidence="1 4">
    <name type="scientific">Minwuia thermotolerans</name>
    <dbReference type="NCBI Taxonomy" id="2056226"/>
    <lineage>
        <taxon>Bacteria</taxon>
        <taxon>Pseudomonadati</taxon>
        <taxon>Pseudomonadota</taxon>
        <taxon>Alphaproteobacteria</taxon>
        <taxon>Minwuiales</taxon>
        <taxon>Minwuiaceae</taxon>
        <taxon>Minwuia</taxon>
    </lineage>
</organism>
<dbReference type="InterPro" id="IPR012106">
    <property type="entry name" value="Phage_Mu_Gp1"/>
</dbReference>
<evidence type="ECO:0008006" key="5">
    <source>
        <dbReference type="Google" id="ProtNLM"/>
    </source>
</evidence>
<dbReference type="OrthoDB" id="7306769at2"/>
<accession>A0A2M9G0V6</accession>
<dbReference type="EMBL" id="PHIG01000025">
    <property type="protein sequence ID" value="PJK30486.1"/>
    <property type="molecule type" value="Genomic_DNA"/>
</dbReference>
<dbReference type="EMBL" id="PHIG01000033">
    <property type="protein sequence ID" value="PJK29329.1"/>
    <property type="molecule type" value="Genomic_DNA"/>
</dbReference>
<dbReference type="EMBL" id="PHIG01000018">
    <property type="protein sequence ID" value="PJK30709.1"/>
    <property type="molecule type" value="Genomic_DNA"/>
</dbReference>
<dbReference type="Proteomes" id="UP000229498">
    <property type="component" value="Unassembled WGS sequence"/>
</dbReference>
<name>A0A2M9G0V6_9PROT</name>
<evidence type="ECO:0000313" key="2">
    <source>
        <dbReference type="EMBL" id="PJK30486.1"/>
    </source>
</evidence>
<keyword evidence="4" id="KW-1185">Reference proteome</keyword>
<sequence length="359" mass="37195">MDRQFAYGQPQPVTAAAEAADGGDWITLWPAGGAEVVPVDGRGSWRVTDAAKVVETSLATAAGHVLPIDFDHDIHKPRPGRTGRAVGWIDRLEAAEDGAIRGRVEWTAEGREALASRAYRFISPAFGTDKAGNVTRIVGAGLVNVPAIQELPAVAHAQEDDPTMTKEQLAALRKAFGLTDDADAAAIVTAADQLSTSHTALETAAAKVANAAGQDELTEAVATGVAAKLQTASAEPDPKKYVPKPAYDELAARVEKLETASAASGAQAAVEAATKAGKVSPALNEWAMNYATADPEGFAAWAEKAPVIVAAGRDPAIATAAAHTDKSGLSAEELQVARSMGLTAEAFKAARDENEETSQ</sequence>
<dbReference type="RefSeq" id="WP_109792128.1">
    <property type="nucleotide sequence ID" value="NZ_PHIG01000018.1"/>
</dbReference>
<protein>
    <recommendedName>
        <fullName evidence="5">Mu-like prophage I protein</fullName>
    </recommendedName>
</protein>
<evidence type="ECO:0000313" key="1">
    <source>
        <dbReference type="EMBL" id="PJK29329.1"/>
    </source>
</evidence>
<reference evidence="1 4" key="1">
    <citation type="submission" date="2017-11" db="EMBL/GenBank/DDBJ databases">
        <title>Draft genome sequence of Rhizobiales bacterium SY3-13.</title>
        <authorList>
            <person name="Sun C."/>
        </authorList>
    </citation>
    <scope>NUCLEOTIDE SEQUENCE [LARGE SCALE GENOMIC DNA]</scope>
    <source>
        <strain evidence="1 4">SY3-13</strain>
    </source>
</reference>
<proteinExistence type="predicted"/>